<dbReference type="EMBL" id="CP159373">
    <property type="protein sequence ID" value="XCN72111.1"/>
    <property type="molecule type" value="Genomic_DNA"/>
</dbReference>
<accession>A0AAU8LTB6</accession>
<dbReference type="KEGG" id="eaj:Q3M24_17620"/>
<evidence type="ECO:0000313" key="1">
    <source>
        <dbReference type="EMBL" id="XCN72111.1"/>
    </source>
</evidence>
<proteinExistence type="predicted"/>
<reference evidence="1" key="2">
    <citation type="submission" date="2024-06" db="EMBL/GenBank/DDBJ databases">
        <authorList>
            <person name="Plum-Jensen L.E."/>
            <person name="Schramm A."/>
            <person name="Marshall I.P.G."/>
        </authorList>
    </citation>
    <scope>NUCLEOTIDE SEQUENCE</scope>
    <source>
        <strain evidence="1">Rat1</strain>
    </source>
</reference>
<organism evidence="1">
    <name type="scientific">Candidatus Electrothrix aestuarii</name>
    <dbReference type="NCBI Taxonomy" id="3062594"/>
    <lineage>
        <taxon>Bacteria</taxon>
        <taxon>Pseudomonadati</taxon>
        <taxon>Thermodesulfobacteriota</taxon>
        <taxon>Desulfobulbia</taxon>
        <taxon>Desulfobulbales</taxon>
        <taxon>Desulfobulbaceae</taxon>
        <taxon>Candidatus Electrothrix</taxon>
    </lineage>
</organism>
<sequence length="175" mass="19215">MQFVIKNRKSANVKMYCLVILVAGSGLFCNVPKVGAELAEKIETCLQEETNKHWQELEQAGKLSSLKSPSRELSLCCEEKAGADKDACYETRKQTIADMATHNSFYTESSKVVATCCARYCLDTVLPERVAAEGSTMPEACARCRIQCVSDASHFAQTLHGDLVFNYGCQSSPTP</sequence>
<gene>
    <name evidence="1" type="ORF">Q3M24_17620</name>
</gene>
<dbReference type="AlphaFoldDB" id="A0AAU8LTB6"/>
<name>A0AAU8LTB6_9BACT</name>
<protein>
    <submittedName>
        <fullName evidence="1">Uncharacterized protein</fullName>
    </submittedName>
</protein>
<reference evidence="1" key="1">
    <citation type="journal article" date="2024" name="Syst. Appl. Microbiol.">
        <title>First single-strain enrichments of Electrothrix cable bacteria, description of E. aestuarii sp. nov. and E. rattekaaiensis sp. nov., and proposal of a cable bacteria taxonomy following the rules of the SeqCode.</title>
        <authorList>
            <person name="Plum-Jensen L.E."/>
            <person name="Schramm A."/>
            <person name="Marshall I.P.G."/>
        </authorList>
    </citation>
    <scope>NUCLEOTIDE SEQUENCE</scope>
    <source>
        <strain evidence="1">Rat1</strain>
    </source>
</reference>